<dbReference type="Proteomes" id="UP001266807">
    <property type="component" value="Unassembled WGS sequence"/>
</dbReference>
<name>A0ABU1QIK2_9BACL</name>
<evidence type="ECO:0008006" key="3">
    <source>
        <dbReference type="Google" id="ProtNLM"/>
    </source>
</evidence>
<keyword evidence="2" id="KW-1185">Reference proteome</keyword>
<comment type="caution">
    <text evidence="1">The sequence shown here is derived from an EMBL/GenBank/DDBJ whole genome shotgun (WGS) entry which is preliminary data.</text>
</comment>
<protein>
    <recommendedName>
        <fullName evidence="3">YozE SAM-like domain-containing protein</fullName>
    </recommendedName>
</protein>
<proteinExistence type="predicted"/>
<reference evidence="1 2" key="1">
    <citation type="submission" date="2023-07" db="EMBL/GenBank/DDBJ databases">
        <title>Sorghum-associated microbial communities from plants grown in Nebraska, USA.</title>
        <authorList>
            <person name="Schachtman D."/>
        </authorList>
    </citation>
    <scope>NUCLEOTIDE SEQUENCE [LARGE SCALE GENOMIC DNA]</scope>
    <source>
        <strain evidence="1 2">BE143</strain>
    </source>
</reference>
<dbReference type="PROSITE" id="PS51257">
    <property type="entry name" value="PROKAR_LIPOPROTEIN"/>
    <property type="match status" value="1"/>
</dbReference>
<sequence length="61" mass="7338">MPYIKKDDFKQLCHYFFVQGCNAGYGIDVSETLWKQEEEAFRSIYEDYLLNFDSKKEEIDV</sequence>
<gene>
    <name evidence="1" type="ORF">J2W98_003747</name>
</gene>
<accession>A0ABU1QIK2</accession>
<evidence type="ECO:0000313" key="2">
    <source>
        <dbReference type="Proteomes" id="UP001266807"/>
    </source>
</evidence>
<organism evidence="1 2">
    <name type="scientific">Paenibacillus peoriae</name>
    <dbReference type="NCBI Taxonomy" id="59893"/>
    <lineage>
        <taxon>Bacteria</taxon>
        <taxon>Bacillati</taxon>
        <taxon>Bacillota</taxon>
        <taxon>Bacilli</taxon>
        <taxon>Bacillales</taxon>
        <taxon>Paenibacillaceae</taxon>
        <taxon>Paenibacillus</taxon>
    </lineage>
</organism>
<evidence type="ECO:0000313" key="1">
    <source>
        <dbReference type="EMBL" id="MDR6779467.1"/>
    </source>
</evidence>
<dbReference type="EMBL" id="JAVDUG010000004">
    <property type="protein sequence ID" value="MDR6779467.1"/>
    <property type="molecule type" value="Genomic_DNA"/>
</dbReference>